<organism evidence="2 3">
    <name type="scientific">[Myrmecia] bisecta</name>
    <dbReference type="NCBI Taxonomy" id="41462"/>
    <lineage>
        <taxon>Eukaryota</taxon>
        <taxon>Viridiplantae</taxon>
        <taxon>Chlorophyta</taxon>
        <taxon>core chlorophytes</taxon>
        <taxon>Trebouxiophyceae</taxon>
        <taxon>Trebouxiales</taxon>
        <taxon>Trebouxiaceae</taxon>
        <taxon>Myrmecia</taxon>
    </lineage>
</organism>
<name>A0AAW1Q391_9CHLO</name>
<dbReference type="InterPro" id="IPR046824">
    <property type="entry name" value="Mss51-like_C"/>
</dbReference>
<dbReference type="Proteomes" id="UP001489004">
    <property type="component" value="Unassembled WGS sequence"/>
</dbReference>
<feature type="domain" description="Mitochondrial splicing suppressor 51-like C-terminal" evidence="1">
    <location>
        <begin position="3"/>
        <end position="57"/>
    </location>
</feature>
<comment type="caution">
    <text evidence="2">The sequence shown here is derived from an EMBL/GenBank/DDBJ whole genome shotgun (WGS) entry which is preliminary data.</text>
</comment>
<reference evidence="2 3" key="1">
    <citation type="journal article" date="2024" name="Nat. Commun.">
        <title>Phylogenomics reveals the evolutionary origins of lichenization in chlorophyte algae.</title>
        <authorList>
            <person name="Puginier C."/>
            <person name="Libourel C."/>
            <person name="Otte J."/>
            <person name="Skaloud P."/>
            <person name="Haon M."/>
            <person name="Grisel S."/>
            <person name="Petersen M."/>
            <person name="Berrin J.G."/>
            <person name="Delaux P.M."/>
            <person name="Dal Grande F."/>
            <person name="Keller J."/>
        </authorList>
    </citation>
    <scope>NUCLEOTIDE SEQUENCE [LARGE SCALE GENOMIC DNA]</scope>
    <source>
        <strain evidence="2 3">SAG 2043</strain>
    </source>
</reference>
<dbReference type="EMBL" id="JALJOR010000005">
    <property type="protein sequence ID" value="KAK9816459.1"/>
    <property type="molecule type" value="Genomic_DNA"/>
</dbReference>
<accession>A0AAW1Q391</accession>
<evidence type="ECO:0000313" key="3">
    <source>
        <dbReference type="Proteomes" id="UP001489004"/>
    </source>
</evidence>
<keyword evidence="3" id="KW-1185">Reference proteome</keyword>
<evidence type="ECO:0000259" key="1">
    <source>
        <dbReference type="Pfam" id="PF20179"/>
    </source>
</evidence>
<evidence type="ECO:0000313" key="2">
    <source>
        <dbReference type="EMBL" id="KAK9816459.1"/>
    </source>
</evidence>
<proteinExistence type="predicted"/>
<gene>
    <name evidence="2" type="ORF">WJX72_000569</name>
</gene>
<sequence length="79" mass="9007">MRRKPHVALAFNSGLHSPEHLMDWCDTIGHLKENHVPTWQCTYNAEEMCDDKSVLKVDQVVKPDGSKEWSARSRVACEG</sequence>
<dbReference type="Pfam" id="PF20179">
    <property type="entry name" value="MSS51_C"/>
    <property type="match status" value="1"/>
</dbReference>
<protein>
    <recommendedName>
        <fullName evidence="1">Mitochondrial splicing suppressor 51-like C-terminal domain-containing protein</fullName>
    </recommendedName>
</protein>
<dbReference type="AlphaFoldDB" id="A0AAW1Q391"/>